<proteinExistence type="inferred from homology"/>
<dbReference type="InterPro" id="IPR007627">
    <property type="entry name" value="RNA_pol_sigma70_r2"/>
</dbReference>
<dbReference type="InterPro" id="IPR013325">
    <property type="entry name" value="RNA_pol_sigma_r2"/>
</dbReference>
<dbReference type="SUPFAM" id="SSF88659">
    <property type="entry name" value="Sigma3 and sigma4 domains of RNA polymerase sigma factors"/>
    <property type="match status" value="1"/>
</dbReference>
<comment type="caution">
    <text evidence="7">The sequence shown here is derived from an EMBL/GenBank/DDBJ whole genome shotgun (WGS) entry which is preliminary data.</text>
</comment>
<dbReference type="RefSeq" id="WP_121369524.1">
    <property type="nucleotide sequence ID" value="NZ_RBKS01000001.1"/>
</dbReference>
<evidence type="ECO:0000313" key="7">
    <source>
        <dbReference type="EMBL" id="RKR74686.1"/>
    </source>
</evidence>
<dbReference type="Gene3D" id="1.10.1740.10">
    <property type="match status" value="1"/>
</dbReference>
<dbReference type="InterPro" id="IPR013324">
    <property type="entry name" value="RNA_pol_sigma_r3/r4-like"/>
</dbReference>
<dbReference type="CDD" id="cd06171">
    <property type="entry name" value="Sigma70_r4"/>
    <property type="match status" value="1"/>
</dbReference>
<dbReference type="NCBIfam" id="TIGR02937">
    <property type="entry name" value="sigma70-ECF"/>
    <property type="match status" value="1"/>
</dbReference>
<evidence type="ECO:0000313" key="8">
    <source>
        <dbReference type="Proteomes" id="UP000280008"/>
    </source>
</evidence>
<sequence>MITDDEIDVWARARDGDPEAFGSLFDRHRDRVFGQALRLVRTPHDAEDVTALVFLEAWRKRGSVRVVDSSILPWLLVTTNYVSRNATRAARRHRAAMASLPQAVPTPDHADVVLDAMDAGSRDAIVRQAFIRLPKPDQDVLTLCVVHEFTLQQAADGLGVPLGTVKSRLSRAKKRLADLTKNSFTDAAALAALGDQS</sequence>
<dbReference type="Gene3D" id="1.10.10.10">
    <property type="entry name" value="Winged helix-like DNA-binding domain superfamily/Winged helix DNA-binding domain"/>
    <property type="match status" value="1"/>
</dbReference>
<dbReference type="InterPro" id="IPR013249">
    <property type="entry name" value="RNA_pol_sigma70_r4_t2"/>
</dbReference>
<gene>
    <name evidence="7" type="ORF">C8E83_1813</name>
</gene>
<dbReference type="Pfam" id="PF04542">
    <property type="entry name" value="Sigma70_r2"/>
    <property type="match status" value="1"/>
</dbReference>
<feature type="domain" description="RNA polymerase sigma factor 70 region 4 type 2" evidence="6">
    <location>
        <begin position="126"/>
        <end position="176"/>
    </location>
</feature>
<dbReference type="GO" id="GO:0016987">
    <property type="term" value="F:sigma factor activity"/>
    <property type="evidence" value="ECO:0007669"/>
    <property type="project" value="UniProtKB-KW"/>
</dbReference>
<evidence type="ECO:0000259" key="5">
    <source>
        <dbReference type="Pfam" id="PF04542"/>
    </source>
</evidence>
<dbReference type="InterPro" id="IPR039425">
    <property type="entry name" value="RNA_pol_sigma-70-like"/>
</dbReference>
<protein>
    <submittedName>
        <fullName evidence="7">RNA polymerase sigma-70 factor (ECF subfamily)</fullName>
    </submittedName>
</protein>
<comment type="similarity">
    <text evidence="1">Belongs to the sigma-70 factor family. ECF subfamily.</text>
</comment>
<keyword evidence="8" id="KW-1185">Reference proteome</keyword>
<feature type="domain" description="RNA polymerase sigma-70 region 2" evidence="5">
    <location>
        <begin position="24"/>
        <end position="92"/>
    </location>
</feature>
<dbReference type="GO" id="GO:0006352">
    <property type="term" value="P:DNA-templated transcription initiation"/>
    <property type="evidence" value="ECO:0007669"/>
    <property type="project" value="InterPro"/>
</dbReference>
<dbReference type="PANTHER" id="PTHR43133">
    <property type="entry name" value="RNA POLYMERASE ECF-TYPE SIGMA FACTO"/>
    <property type="match status" value="1"/>
</dbReference>
<dbReference type="EMBL" id="RBKS01000001">
    <property type="protein sequence ID" value="RKR74686.1"/>
    <property type="molecule type" value="Genomic_DNA"/>
</dbReference>
<dbReference type="PANTHER" id="PTHR43133:SF25">
    <property type="entry name" value="RNA POLYMERASE SIGMA FACTOR RFAY-RELATED"/>
    <property type="match status" value="1"/>
</dbReference>
<accession>A0A495IHV0</accession>
<organism evidence="7 8">
    <name type="scientific">Frondihabitans australicus</name>
    <dbReference type="NCBI Taxonomy" id="386892"/>
    <lineage>
        <taxon>Bacteria</taxon>
        <taxon>Bacillati</taxon>
        <taxon>Actinomycetota</taxon>
        <taxon>Actinomycetes</taxon>
        <taxon>Micrococcales</taxon>
        <taxon>Microbacteriaceae</taxon>
        <taxon>Frondihabitans</taxon>
    </lineage>
</organism>
<evidence type="ECO:0000256" key="4">
    <source>
        <dbReference type="ARBA" id="ARBA00023163"/>
    </source>
</evidence>
<dbReference type="SUPFAM" id="SSF88946">
    <property type="entry name" value="Sigma2 domain of RNA polymerase sigma factors"/>
    <property type="match status" value="1"/>
</dbReference>
<evidence type="ECO:0000256" key="1">
    <source>
        <dbReference type="ARBA" id="ARBA00010641"/>
    </source>
</evidence>
<keyword evidence="4" id="KW-0804">Transcription</keyword>
<keyword evidence="2" id="KW-0805">Transcription regulation</keyword>
<keyword evidence="3" id="KW-0731">Sigma factor</keyword>
<reference evidence="7 8" key="1">
    <citation type="submission" date="2018-10" db="EMBL/GenBank/DDBJ databases">
        <title>Sequencing the genomes of 1000 actinobacteria strains.</title>
        <authorList>
            <person name="Klenk H.-P."/>
        </authorList>
    </citation>
    <scope>NUCLEOTIDE SEQUENCE [LARGE SCALE GENOMIC DNA]</scope>
    <source>
        <strain evidence="7 8">DSM 17894</strain>
    </source>
</reference>
<dbReference type="InterPro" id="IPR014284">
    <property type="entry name" value="RNA_pol_sigma-70_dom"/>
</dbReference>
<dbReference type="Pfam" id="PF08281">
    <property type="entry name" value="Sigma70_r4_2"/>
    <property type="match status" value="1"/>
</dbReference>
<evidence type="ECO:0000259" key="6">
    <source>
        <dbReference type="Pfam" id="PF08281"/>
    </source>
</evidence>
<name>A0A495IHV0_9MICO</name>
<dbReference type="AlphaFoldDB" id="A0A495IHV0"/>
<evidence type="ECO:0000256" key="2">
    <source>
        <dbReference type="ARBA" id="ARBA00023015"/>
    </source>
</evidence>
<dbReference type="Proteomes" id="UP000280008">
    <property type="component" value="Unassembled WGS sequence"/>
</dbReference>
<dbReference type="InterPro" id="IPR036388">
    <property type="entry name" value="WH-like_DNA-bd_sf"/>
</dbReference>
<dbReference type="OrthoDB" id="3747638at2"/>
<dbReference type="GO" id="GO:0003677">
    <property type="term" value="F:DNA binding"/>
    <property type="evidence" value="ECO:0007669"/>
    <property type="project" value="InterPro"/>
</dbReference>
<evidence type="ECO:0000256" key="3">
    <source>
        <dbReference type="ARBA" id="ARBA00023082"/>
    </source>
</evidence>